<name>A0A5C5Y3X7_9PLAN</name>
<protein>
    <recommendedName>
        <fullName evidence="6">PhoH-like protein</fullName>
    </recommendedName>
</protein>
<evidence type="ECO:0000256" key="6">
    <source>
        <dbReference type="ARBA" id="ARBA00039970"/>
    </source>
</evidence>
<feature type="domain" description="PhoH-like protein" evidence="8">
    <location>
        <begin position="121"/>
        <end position="324"/>
    </location>
</feature>
<dbReference type="FunFam" id="3.40.50.300:FF:000013">
    <property type="entry name" value="PhoH family ATPase"/>
    <property type="match status" value="1"/>
</dbReference>
<feature type="compositionally biased region" description="Low complexity" evidence="7">
    <location>
        <begin position="334"/>
        <end position="350"/>
    </location>
</feature>
<dbReference type="Gene3D" id="3.40.50.300">
    <property type="entry name" value="P-loop containing nucleotide triphosphate hydrolases"/>
    <property type="match status" value="1"/>
</dbReference>
<dbReference type="SUPFAM" id="SSF52540">
    <property type="entry name" value="P-loop containing nucleoside triphosphate hydrolases"/>
    <property type="match status" value="1"/>
</dbReference>
<feature type="compositionally biased region" description="Polar residues" evidence="7">
    <location>
        <begin position="95"/>
        <end position="104"/>
    </location>
</feature>
<dbReference type="PANTHER" id="PTHR30473">
    <property type="entry name" value="PROTEIN PHOH"/>
    <property type="match status" value="1"/>
</dbReference>
<dbReference type="GO" id="GO:0005524">
    <property type="term" value="F:ATP binding"/>
    <property type="evidence" value="ECO:0007669"/>
    <property type="project" value="UniProtKB-KW"/>
</dbReference>
<evidence type="ECO:0000256" key="5">
    <source>
        <dbReference type="ARBA" id="ARBA00022840"/>
    </source>
</evidence>
<comment type="caution">
    <text evidence="9">The sequence shown here is derived from an EMBL/GenBank/DDBJ whole genome shotgun (WGS) entry which is preliminary data.</text>
</comment>
<keyword evidence="3" id="KW-0963">Cytoplasm</keyword>
<dbReference type="PANTHER" id="PTHR30473:SF1">
    <property type="entry name" value="PHOH-LIKE PROTEIN"/>
    <property type="match status" value="1"/>
</dbReference>
<dbReference type="Pfam" id="PF02562">
    <property type="entry name" value="PhoH"/>
    <property type="match status" value="1"/>
</dbReference>
<dbReference type="OrthoDB" id="9773137at2"/>
<sequence>MTEATLSIAHPEELLALFGPRDQHLRKLKRLFDVSITHRSGRIKISGPDDAVDAAARTLEHLRRLSRRKGTLSTTDVESAATEHGAQIERPTAGAETTSITTPGTPRPDGPIDIPQAGRRIQPRTPGQQRYVDAIRRFDLTFATGPAGCGKTYLAVAMAVEALKAGQVRKIVLVRPAVEAGESLGFLPGDLRAKLNPYLRPLMDALGEMVDFDQSRNLMEQDVIEIIPLAYMRGRTLNDAFIILDEAQNTTIAQMKMFLTRMGERSKMVVSGDATQLDLPRGVTSGLRDALRRLSRIGDIGIVRLTGDDIVRHRLVQKIVEAYDADRDSQHGGPSASSVPAPSDVVTDSDTNPIAGSVTDGPTI</sequence>
<organism evidence="9 10">
    <name type="scientific">Crateriforma conspicua</name>
    <dbReference type="NCBI Taxonomy" id="2527996"/>
    <lineage>
        <taxon>Bacteria</taxon>
        <taxon>Pseudomonadati</taxon>
        <taxon>Planctomycetota</taxon>
        <taxon>Planctomycetia</taxon>
        <taxon>Planctomycetales</taxon>
        <taxon>Planctomycetaceae</taxon>
        <taxon>Crateriforma</taxon>
    </lineage>
</organism>
<evidence type="ECO:0000256" key="2">
    <source>
        <dbReference type="ARBA" id="ARBA00010393"/>
    </source>
</evidence>
<accession>A0A5C5Y3X7</accession>
<feature type="region of interest" description="Disordered" evidence="7">
    <location>
        <begin position="69"/>
        <end position="128"/>
    </location>
</feature>
<evidence type="ECO:0000256" key="4">
    <source>
        <dbReference type="ARBA" id="ARBA00022741"/>
    </source>
</evidence>
<comment type="similarity">
    <text evidence="2">Belongs to the PhoH family.</text>
</comment>
<evidence type="ECO:0000313" key="9">
    <source>
        <dbReference type="EMBL" id="TWT69509.1"/>
    </source>
</evidence>
<evidence type="ECO:0000313" key="10">
    <source>
        <dbReference type="Proteomes" id="UP000317238"/>
    </source>
</evidence>
<dbReference type="GO" id="GO:0005829">
    <property type="term" value="C:cytosol"/>
    <property type="evidence" value="ECO:0007669"/>
    <property type="project" value="TreeGrafter"/>
</dbReference>
<evidence type="ECO:0000256" key="3">
    <source>
        <dbReference type="ARBA" id="ARBA00022490"/>
    </source>
</evidence>
<dbReference type="InterPro" id="IPR051451">
    <property type="entry name" value="PhoH2-like"/>
</dbReference>
<comment type="subcellular location">
    <subcellularLocation>
        <location evidence="1">Cytoplasm</location>
    </subcellularLocation>
</comment>
<keyword evidence="4" id="KW-0547">Nucleotide-binding</keyword>
<gene>
    <name evidence="9" type="ORF">Pan14r_17970</name>
</gene>
<evidence type="ECO:0000259" key="8">
    <source>
        <dbReference type="Pfam" id="PF02562"/>
    </source>
</evidence>
<dbReference type="Proteomes" id="UP000317238">
    <property type="component" value="Unassembled WGS sequence"/>
</dbReference>
<evidence type="ECO:0000256" key="7">
    <source>
        <dbReference type="SAM" id="MobiDB-lite"/>
    </source>
</evidence>
<dbReference type="AlphaFoldDB" id="A0A5C5Y3X7"/>
<dbReference type="RefSeq" id="WP_145299432.1">
    <property type="nucleotide sequence ID" value="NZ_CP036319.1"/>
</dbReference>
<dbReference type="EMBL" id="SJPL01000001">
    <property type="protein sequence ID" value="TWT69509.1"/>
    <property type="molecule type" value="Genomic_DNA"/>
</dbReference>
<dbReference type="InterPro" id="IPR003714">
    <property type="entry name" value="PhoH"/>
</dbReference>
<keyword evidence="10" id="KW-1185">Reference proteome</keyword>
<evidence type="ECO:0000256" key="1">
    <source>
        <dbReference type="ARBA" id="ARBA00004496"/>
    </source>
</evidence>
<feature type="region of interest" description="Disordered" evidence="7">
    <location>
        <begin position="326"/>
        <end position="364"/>
    </location>
</feature>
<proteinExistence type="inferred from homology"/>
<reference evidence="9 10" key="1">
    <citation type="submission" date="2019-02" db="EMBL/GenBank/DDBJ databases">
        <title>Deep-cultivation of Planctomycetes and their phenomic and genomic characterization uncovers novel biology.</title>
        <authorList>
            <person name="Wiegand S."/>
            <person name="Jogler M."/>
            <person name="Boedeker C."/>
            <person name="Pinto D."/>
            <person name="Vollmers J."/>
            <person name="Rivas-Marin E."/>
            <person name="Kohn T."/>
            <person name="Peeters S.H."/>
            <person name="Heuer A."/>
            <person name="Rast P."/>
            <person name="Oberbeckmann S."/>
            <person name="Bunk B."/>
            <person name="Jeske O."/>
            <person name="Meyerdierks A."/>
            <person name="Storesund J.E."/>
            <person name="Kallscheuer N."/>
            <person name="Luecker S."/>
            <person name="Lage O.M."/>
            <person name="Pohl T."/>
            <person name="Merkel B.J."/>
            <person name="Hornburger P."/>
            <person name="Mueller R.-W."/>
            <person name="Bruemmer F."/>
            <person name="Labrenz M."/>
            <person name="Spormann A.M."/>
            <person name="Op Den Camp H."/>
            <person name="Overmann J."/>
            <person name="Amann R."/>
            <person name="Jetten M.S.M."/>
            <person name="Mascher T."/>
            <person name="Medema M.H."/>
            <person name="Devos D.P."/>
            <person name="Kaster A.-K."/>
            <person name="Ovreas L."/>
            <person name="Rohde M."/>
            <person name="Galperin M.Y."/>
            <person name="Jogler C."/>
        </authorList>
    </citation>
    <scope>NUCLEOTIDE SEQUENCE [LARGE SCALE GENOMIC DNA]</scope>
    <source>
        <strain evidence="9 10">Pan14r</strain>
    </source>
</reference>
<keyword evidence="5" id="KW-0067">ATP-binding</keyword>
<dbReference type="InterPro" id="IPR027417">
    <property type="entry name" value="P-loop_NTPase"/>
</dbReference>